<gene>
    <name evidence="1" type="ORF">OSB1V03_LOCUS12407</name>
</gene>
<dbReference type="AlphaFoldDB" id="A0A7R9KZB6"/>
<reference evidence="1" key="1">
    <citation type="submission" date="2020-11" db="EMBL/GenBank/DDBJ databases">
        <authorList>
            <person name="Tran Van P."/>
        </authorList>
    </citation>
    <scope>NUCLEOTIDE SEQUENCE</scope>
</reference>
<dbReference type="EMBL" id="CAJPIZ010010286">
    <property type="protein sequence ID" value="CAG2112430.1"/>
    <property type="molecule type" value="Genomic_DNA"/>
</dbReference>
<proteinExistence type="predicted"/>
<sequence length="118" mass="13350">MITVSLISSPIIQQNNNSNITDAGQHILTRINQARNSKVELVMTTNLNETETNEISKKIFDNFLTATVNFKNQTCLTLAELSMRDWNEKNCYQDDLHAEVLIGEFAFSDIGFHALDIT</sequence>
<accession>A0A7R9KZB6</accession>
<dbReference type="OrthoDB" id="6533312at2759"/>
<name>A0A7R9KZB6_9ACAR</name>
<dbReference type="EMBL" id="OC864861">
    <property type="protein sequence ID" value="CAD7632000.1"/>
    <property type="molecule type" value="Genomic_DNA"/>
</dbReference>
<keyword evidence="2" id="KW-1185">Reference proteome</keyword>
<evidence type="ECO:0000313" key="2">
    <source>
        <dbReference type="Proteomes" id="UP000759131"/>
    </source>
</evidence>
<dbReference type="Proteomes" id="UP000759131">
    <property type="component" value="Unassembled WGS sequence"/>
</dbReference>
<organism evidence="1">
    <name type="scientific">Medioppia subpectinata</name>
    <dbReference type="NCBI Taxonomy" id="1979941"/>
    <lineage>
        <taxon>Eukaryota</taxon>
        <taxon>Metazoa</taxon>
        <taxon>Ecdysozoa</taxon>
        <taxon>Arthropoda</taxon>
        <taxon>Chelicerata</taxon>
        <taxon>Arachnida</taxon>
        <taxon>Acari</taxon>
        <taxon>Acariformes</taxon>
        <taxon>Sarcoptiformes</taxon>
        <taxon>Oribatida</taxon>
        <taxon>Brachypylina</taxon>
        <taxon>Oppioidea</taxon>
        <taxon>Oppiidae</taxon>
        <taxon>Medioppia</taxon>
    </lineage>
</organism>
<evidence type="ECO:0000313" key="1">
    <source>
        <dbReference type="EMBL" id="CAD7632000.1"/>
    </source>
</evidence>
<protein>
    <submittedName>
        <fullName evidence="1">Uncharacterized protein</fullName>
    </submittedName>
</protein>
<feature type="non-terminal residue" evidence="1">
    <location>
        <position position="1"/>
    </location>
</feature>